<dbReference type="SUPFAM" id="SSF53448">
    <property type="entry name" value="Nucleotide-diphospho-sugar transferases"/>
    <property type="match status" value="1"/>
</dbReference>
<name>A0A5Q2QFH4_9GAMM</name>
<dbReference type="Pfam" id="PF00535">
    <property type="entry name" value="Glycos_transf_2"/>
    <property type="match status" value="1"/>
</dbReference>
<dbReference type="KEGG" id="llp:GH975_03880"/>
<dbReference type="InterPro" id="IPR029044">
    <property type="entry name" value="Nucleotide-diphossugar_trans"/>
</dbReference>
<dbReference type="InterPro" id="IPR001173">
    <property type="entry name" value="Glyco_trans_2-like"/>
</dbReference>
<accession>A0A5Q2QFH4</accession>
<proteinExistence type="predicted"/>
<evidence type="ECO:0000313" key="3">
    <source>
        <dbReference type="Proteomes" id="UP000388235"/>
    </source>
</evidence>
<evidence type="ECO:0000313" key="2">
    <source>
        <dbReference type="EMBL" id="QGG79755.1"/>
    </source>
</evidence>
<dbReference type="OrthoDB" id="9801954at2"/>
<keyword evidence="2" id="KW-0808">Transferase</keyword>
<dbReference type="CDD" id="cd00761">
    <property type="entry name" value="Glyco_tranf_GTA_type"/>
    <property type="match status" value="1"/>
</dbReference>
<dbReference type="InterPro" id="IPR050834">
    <property type="entry name" value="Glycosyltransf_2"/>
</dbReference>
<keyword evidence="3" id="KW-1185">Reference proteome</keyword>
<sequence>MTTSILTPLYHAQRHLPALVECVMAQTDADWQWVVVIDDDGDYALPDDPRICAVHAGLGSGPNRARNVGLVHCRGDVIVALDGDDWMAPTRIEKLAPLARRYGVAGDSEVTVNGDTGALERVVFEPADGLRHLSPQQYLDLNATIHLAFDRRVITRWPETVALAGDTVFNLDAIERAGGLVIHPHRLFHYRTHVDSHCHQHGSIDKAERGYLEILRLIDAGVVARDPALGRHATELFTAKRATNRAYGEYCQRHGATSFDAYLEIIR</sequence>
<protein>
    <submittedName>
        <fullName evidence="2">Glycosyltransferase</fullName>
    </submittedName>
</protein>
<reference evidence="2 3" key="1">
    <citation type="submission" date="2019-11" db="EMBL/GenBank/DDBJ databases">
        <authorList>
            <person name="Khan S.A."/>
            <person name="Jeon C.O."/>
            <person name="Chun B.H."/>
        </authorList>
    </citation>
    <scope>NUCLEOTIDE SEQUENCE [LARGE SCALE GENOMIC DNA]</scope>
    <source>
        <strain evidence="2 3">IMCC 1097</strain>
    </source>
</reference>
<dbReference type="PANTHER" id="PTHR43685">
    <property type="entry name" value="GLYCOSYLTRANSFERASE"/>
    <property type="match status" value="1"/>
</dbReference>
<dbReference type="AlphaFoldDB" id="A0A5Q2QFH4"/>
<dbReference type="Gene3D" id="3.90.550.10">
    <property type="entry name" value="Spore Coat Polysaccharide Biosynthesis Protein SpsA, Chain A"/>
    <property type="match status" value="1"/>
</dbReference>
<dbReference type="EMBL" id="CP045871">
    <property type="protein sequence ID" value="QGG79755.1"/>
    <property type="molecule type" value="Genomic_DNA"/>
</dbReference>
<dbReference type="GO" id="GO:0016740">
    <property type="term" value="F:transferase activity"/>
    <property type="evidence" value="ECO:0007669"/>
    <property type="project" value="UniProtKB-KW"/>
</dbReference>
<dbReference type="Proteomes" id="UP000388235">
    <property type="component" value="Chromosome"/>
</dbReference>
<organism evidence="2 3">
    <name type="scientific">Litorivicinus lipolyticus</name>
    <dbReference type="NCBI Taxonomy" id="418701"/>
    <lineage>
        <taxon>Bacteria</taxon>
        <taxon>Pseudomonadati</taxon>
        <taxon>Pseudomonadota</taxon>
        <taxon>Gammaproteobacteria</taxon>
        <taxon>Oceanospirillales</taxon>
        <taxon>Litorivicinaceae</taxon>
        <taxon>Litorivicinus</taxon>
    </lineage>
</organism>
<gene>
    <name evidence="2" type="ORF">GH975_03880</name>
</gene>
<dbReference type="RefSeq" id="WP_153713259.1">
    <property type="nucleotide sequence ID" value="NZ_CP045871.1"/>
</dbReference>
<feature type="domain" description="Glycosyltransferase 2-like" evidence="1">
    <location>
        <begin position="4"/>
        <end position="119"/>
    </location>
</feature>
<dbReference type="PANTHER" id="PTHR43685:SF2">
    <property type="entry name" value="GLYCOSYLTRANSFERASE 2-LIKE DOMAIN-CONTAINING PROTEIN"/>
    <property type="match status" value="1"/>
</dbReference>
<evidence type="ECO:0000259" key="1">
    <source>
        <dbReference type="Pfam" id="PF00535"/>
    </source>
</evidence>